<evidence type="ECO:0000313" key="1">
    <source>
        <dbReference type="EMBL" id="SUB84856.1"/>
    </source>
</evidence>
<dbReference type="SMART" id="SM01234">
    <property type="entry name" value="Haemolytic"/>
    <property type="match status" value="1"/>
</dbReference>
<proteinExistence type="predicted"/>
<organism evidence="1 2">
    <name type="scientific">Prevotella disiens</name>
    <dbReference type="NCBI Taxonomy" id="28130"/>
    <lineage>
        <taxon>Bacteria</taxon>
        <taxon>Pseudomonadati</taxon>
        <taxon>Bacteroidota</taxon>
        <taxon>Bacteroidia</taxon>
        <taxon>Bacteroidales</taxon>
        <taxon>Prevotellaceae</taxon>
        <taxon>Prevotella</taxon>
    </lineage>
</organism>
<dbReference type="PANTHER" id="PTHR33383:SF1">
    <property type="entry name" value="MEMBRANE PROTEIN INSERTION EFFICIENCY FACTOR-RELATED"/>
    <property type="match status" value="1"/>
</dbReference>
<name>A0A379DWI6_9BACT</name>
<dbReference type="InterPro" id="IPR002696">
    <property type="entry name" value="Membr_insert_effic_factor_YidD"/>
</dbReference>
<dbReference type="AlphaFoldDB" id="A0A379DWI6"/>
<reference evidence="1 2" key="1">
    <citation type="submission" date="2018-06" db="EMBL/GenBank/DDBJ databases">
        <authorList>
            <consortium name="Pathogen Informatics"/>
            <person name="Doyle S."/>
        </authorList>
    </citation>
    <scope>NUCLEOTIDE SEQUENCE [LARGE SCALE GENOMIC DNA]</scope>
    <source>
        <strain evidence="1 2">NCTC11157</strain>
    </source>
</reference>
<dbReference type="Gene3D" id="1.25.40.10">
    <property type="entry name" value="Tetratricopeptide repeat domain"/>
    <property type="match status" value="1"/>
</dbReference>
<sequence>MNKSFVGFKMTILRFFLLFFLSSWHIKVMCQEYHDGILSSSNVVNISDERNKASADFIHFYQKNISKLRGSRCAMYPTCSNYGLKAFKKENFAKAFLDTADRLIRCGHDGKFYSVTYAYGNPCLLDLPDCDSALFLSLTQKSQNSIYTDRLKVVNKKDSLNDFIRYLINNHDYNLAMLEIERLSYFDKENSPSTYLQKLICYEGLERMEEGIFDFYAQKDLNICNDNRVKFQVSKMFYRLNNYSEAEKLFPKINLTEQDSIRRRHLYLGLSNLKMGYLDNCVQHFEAANQFNTNEQIVNKTNEVISSIIARKPKSKVLAGILSIFPGGGYWYAGHKSSAITSFIVNSLLGFATYVNSTSKCKFT</sequence>
<dbReference type="EMBL" id="UGTL01000001">
    <property type="protein sequence ID" value="SUB84856.1"/>
    <property type="molecule type" value="Genomic_DNA"/>
</dbReference>
<dbReference type="Pfam" id="PF01809">
    <property type="entry name" value="YidD"/>
    <property type="match status" value="1"/>
</dbReference>
<dbReference type="PANTHER" id="PTHR33383">
    <property type="entry name" value="MEMBRANE PROTEIN INSERTION EFFICIENCY FACTOR-RELATED"/>
    <property type="match status" value="1"/>
</dbReference>
<dbReference type="NCBIfam" id="TIGR00278">
    <property type="entry name" value="membrane protein insertion efficiency factor YidD"/>
    <property type="match status" value="1"/>
</dbReference>
<dbReference type="GeneID" id="91081828"/>
<dbReference type="RefSeq" id="WP_021669828.1">
    <property type="nucleotide sequence ID" value="NZ_UGTL01000001.1"/>
</dbReference>
<evidence type="ECO:0000313" key="2">
    <source>
        <dbReference type="Proteomes" id="UP000254072"/>
    </source>
</evidence>
<protein>
    <submittedName>
        <fullName evidence="1">Domain of uncharacterized function DUF37</fullName>
    </submittedName>
</protein>
<accession>A0A379DWI6</accession>
<gene>
    <name evidence="1" type="ORF">NCTC11157_00575</name>
</gene>
<dbReference type="Proteomes" id="UP000254072">
    <property type="component" value="Unassembled WGS sequence"/>
</dbReference>
<dbReference type="InterPro" id="IPR011990">
    <property type="entry name" value="TPR-like_helical_dom_sf"/>
</dbReference>
<dbReference type="SUPFAM" id="SSF48452">
    <property type="entry name" value="TPR-like"/>
    <property type="match status" value="1"/>
</dbReference>